<dbReference type="InterPro" id="IPR016181">
    <property type="entry name" value="Acyl_CoA_acyltransferase"/>
</dbReference>
<dbReference type="Gene3D" id="3.40.630.30">
    <property type="match status" value="1"/>
</dbReference>
<evidence type="ECO:0000259" key="1">
    <source>
        <dbReference type="PROSITE" id="PS51186"/>
    </source>
</evidence>
<evidence type="ECO:0000313" key="3">
    <source>
        <dbReference type="Proteomes" id="UP000287156"/>
    </source>
</evidence>
<dbReference type="CDD" id="cd04301">
    <property type="entry name" value="NAT_SF"/>
    <property type="match status" value="1"/>
</dbReference>
<reference evidence="2" key="1">
    <citation type="submission" date="2018-12" db="EMBL/GenBank/DDBJ databases">
        <authorList>
            <person name="Sun L."/>
            <person name="Chen Z."/>
        </authorList>
    </citation>
    <scope>NUCLEOTIDE SEQUENCE [LARGE SCALE GENOMIC DNA]</scope>
    <source>
        <strain evidence="2">3-2-2</strain>
    </source>
</reference>
<dbReference type="PROSITE" id="PS51186">
    <property type="entry name" value="GNAT"/>
    <property type="match status" value="1"/>
</dbReference>
<organism evidence="2 3">
    <name type="scientific">Siminovitchia acidinfaciens</name>
    <dbReference type="NCBI Taxonomy" id="2321395"/>
    <lineage>
        <taxon>Bacteria</taxon>
        <taxon>Bacillati</taxon>
        <taxon>Bacillota</taxon>
        <taxon>Bacilli</taxon>
        <taxon>Bacillales</taxon>
        <taxon>Bacillaceae</taxon>
        <taxon>Siminovitchia</taxon>
    </lineage>
</organism>
<dbReference type="Proteomes" id="UP000287156">
    <property type="component" value="Unassembled WGS sequence"/>
</dbReference>
<proteinExistence type="predicted"/>
<dbReference type="OrthoDB" id="1895809at2"/>
<dbReference type="SUPFAM" id="SSF55729">
    <property type="entry name" value="Acyl-CoA N-acyltransferases (Nat)"/>
    <property type="match status" value="1"/>
</dbReference>
<accession>A0A429Y3R6</accession>
<name>A0A429Y3R6_9BACI</name>
<dbReference type="InterPro" id="IPR000182">
    <property type="entry name" value="GNAT_dom"/>
</dbReference>
<dbReference type="EMBL" id="QYTV02000002">
    <property type="protein sequence ID" value="RST76076.1"/>
    <property type="molecule type" value="Genomic_DNA"/>
</dbReference>
<feature type="domain" description="N-acetyltransferase" evidence="1">
    <location>
        <begin position="9"/>
        <end position="176"/>
    </location>
</feature>
<gene>
    <name evidence="2" type="ORF">D4T97_004610</name>
</gene>
<protein>
    <submittedName>
        <fullName evidence="2">N-acetyltransferase</fullName>
    </submittedName>
</protein>
<dbReference type="AlphaFoldDB" id="A0A429Y3R6"/>
<keyword evidence="3" id="KW-1185">Reference proteome</keyword>
<comment type="caution">
    <text evidence="2">The sequence shown here is derived from an EMBL/GenBank/DDBJ whole genome shotgun (WGS) entry which is preliminary data.</text>
</comment>
<sequence length="176" mass="20615">MSLHRSDCMHIRKVQAEDISDLDNLFRVCMTDLVMRENKEKSLIEEEVDQLNRIVQESLFDSKTALFVAELDRQIVGTIALKNPNLTISDNILTEPDVFEVGSVYIRLAYQRQGIGKLLFQYIKKALLRLGQTKYYLDAGFSTSQQYWRQLLGKPSYILKNYWGEREDHHIWINNV</sequence>
<dbReference type="GO" id="GO:0016747">
    <property type="term" value="F:acyltransferase activity, transferring groups other than amino-acyl groups"/>
    <property type="evidence" value="ECO:0007669"/>
    <property type="project" value="InterPro"/>
</dbReference>
<evidence type="ECO:0000313" key="2">
    <source>
        <dbReference type="EMBL" id="RST76076.1"/>
    </source>
</evidence>
<dbReference type="Pfam" id="PF00583">
    <property type="entry name" value="Acetyltransf_1"/>
    <property type="match status" value="1"/>
</dbReference>